<keyword evidence="4 5" id="KW-0067">ATP-binding</keyword>
<dbReference type="Proteomes" id="UP000648239">
    <property type="component" value="Unassembled WGS sequence"/>
</dbReference>
<dbReference type="InterPro" id="IPR052032">
    <property type="entry name" value="ATP-dep_AA_Ligase"/>
</dbReference>
<evidence type="ECO:0000313" key="8">
    <source>
        <dbReference type="Proteomes" id="UP000648239"/>
    </source>
</evidence>
<proteinExistence type="predicted"/>
<feature type="domain" description="ATP-grasp" evidence="6">
    <location>
        <begin position="119"/>
        <end position="315"/>
    </location>
</feature>
<dbReference type="GO" id="GO:0005524">
    <property type="term" value="F:ATP binding"/>
    <property type="evidence" value="ECO:0007669"/>
    <property type="project" value="UniProtKB-UniRule"/>
</dbReference>
<dbReference type="Gene3D" id="3.40.50.20">
    <property type="match status" value="1"/>
</dbReference>
<keyword evidence="1" id="KW-0436">Ligase</keyword>
<dbReference type="GO" id="GO:0046872">
    <property type="term" value="F:metal ion binding"/>
    <property type="evidence" value="ECO:0007669"/>
    <property type="project" value="InterPro"/>
</dbReference>
<gene>
    <name evidence="7" type="ORF">IFK94_04930</name>
</gene>
<dbReference type="InterPro" id="IPR013815">
    <property type="entry name" value="ATP_grasp_subdomain_1"/>
</dbReference>
<protein>
    <submittedName>
        <fullName evidence="7">ATP-grasp domain-containing protein</fullName>
    </submittedName>
</protein>
<reference evidence="7 8" key="1">
    <citation type="submission" date="2020-08" db="EMBL/GenBank/DDBJ databases">
        <title>Acidobacteriota in marine sediments use diverse sulfur dissimilation pathways.</title>
        <authorList>
            <person name="Wasmund K."/>
        </authorList>
    </citation>
    <scope>NUCLEOTIDE SEQUENCE [LARGE SCALE GENOMIC DNA]</scope>
    <source>
        <strain evidence="7">MAG AM4</strain>
    </source>
</reference>
<evidence type="ECO:0000313" key="7">
    <source>
        <dbReference type="EMBL" id="MBD3867454.1"/>
    </source>
</evidence>
<keyword evidence="3" id="KW-0658">Purine biosynthesis</keyword>
<dbReference type="GO" id="GO:0016874">
    <property type="term" value="F:ligase activity"/>
    <property type="evidence" value="ECO:0007669"/>
    <property type="project" value="UniProtKB-KW"/>
</dbReference>
<dbReference type="InterPro" id="IPR003135">
    <property type="entry name" value="ATP-grasp_carboxylate-amine"/>
</dbReference>
<evidence type="ECO:0000259" key="6">
    <source>
        <dbReference type="PROSITE" id="PS50975"/>
    </source>
</evidence>
<dbReference type="AlphaFoldDB" id="A0A8J7CDZ2"/>
<keyword evidence="2 5" id="KW-0547">Nucleotide-binding</keyword>
<dbReference type="InterPro" id="IPR011761">
    <property type="entry name" value="ATP-grasp"/>
</dbReference>
<dbReference type="Gene3D" id="3.30.470.20">
    <property type="entry name" value="ATP-grasp fold, B domain"/>
    <property type="match status" value="1"/>
</dbReference>
<dbReference type="Gene3D" id="3.30.1490.20">
    <property type="entry name" value="ATP-grasp fold, A domain"/>
    <property type="match status" value="1"/>
</dbReference>
<dbReference type="EMBL" id="JACXWD010000010">
    <property type="protein sequence ID" value="MBD3867454.1"/>
    <property type="molecule type" value="Genomic_DNA"/>
</dbReference>
<evidence type="ECO:0000256" key="2">
    <source>
        <dbReference type="ARBA" id="ARBA00022741"/>
    </source>
</evidence>
<name>A0A8J7CDZ2_9BACT</name>
<dbReference type="SMART" id="SM01209">
    <property type="entry name" value="GARS_A"/>
    <property type="match status" value="1"/>
</dbReference>
<organism evidence="7 8">
    <name type="scientific">Candidatus Polarisedimenticola svalbardensis</name>
    <dbReference type="NCBI Taxonomy" id="2886004"/>
    <lineage>
        <taxon>Bacteria</taxon>
        <taxon>Pseudomonadati</taxon>
        <taxon>Acidobacteriota</taxon>
        <taxon>Candidatus Polarisedimenticolia</taxon>
        <taxon>Candidatus Polarisedimenticolales</taxon>
        <taxon>Candidatus Polarisedimenticolaceae</taxon>
        <taxon>Candidatus Polarisedimenticola</taxon>
    </lineage>
</organism>
<evidence type="ECO:0000256" key="5">
    <source>
        <dbReference type="PROSITE-ProRule" id="PRU00409"/>
    </source>
</evidence>
<dbReference type="PANTHER" id="PTHR43585:SF2">
    <property type="entry name" value="ATP-GRASP ENZYME FSQD"/>
    <property type="match status" value="1"/>
</dbReference>
<evidence type="ECO:0000256" key="1">
    <source>
        <dbReference type="ARBA" id="ARBA00022598"/>
    </source>
</evidence>
<dbReference type="PROSITE" id="PS50975">
    <property type="entry name" value="ATP_GRASP"/>
    <property type="match status" value="1"/>
</dbReference>
<dbReference type="Pfam" id="PF02222">
    <property type="entry name" value="ATP-grasp"/>
    <property type="match status" value="1"/>
</dbReference>
<accession>A0A8J7CDZ2</accession>
<dbReference type="GO" id="GO:0006164">
    <property type="term" value="P:purine nucleotide biosynthetic process"/>
    <property type="evidence" value="ECO:0007669"/>
    <property type="project" value="UniProtKB-KW"/>
</dbReference>
<dbReference type="PANTHER" id="PTHR43585">
    <property type="entry name" value="FUMIPYRROLE BIOSYNTHESIS PROTEIN C"/>
    <property type="match status" value="1"/>
</dbReference>
<sequence length="405" mass="44905">MPAVVFVAPFFLETTLRFLKATALLPGVRLGLISQDPVSRLPESIRSRLTAVEVLPDALDPEMIAGAVRRLAGSLGPIHRLIGALEQLQVPLGQVRDLLDIDGMKAPAARKFRDKALMKETLQAAGVPCARHVLAGSREQIREFLERTGYPVVVKPIDGAGGKDTHRVEDSDGLERALAVTEPTPERPVLMEEFVQGQEHSFDCVSIHGRQVWHSLSHYYPGPLEVMENPWIQWCVMIPREVDDARYDDIRQVASQALDALGVGTALSHMEWFRRQDGSIAVSEVGARPPGAQFTTLISYANEIDLYGAWAELMVYDRFRPPERKFAAGAAYLRGQGEGPIRRILGLDRIREEIGELVVEARLPEPGSRRSGSYEGDGYIILRHPSSKVVRQALGRVVETVRLEC</sequence>
<evidence type="ECO:0000256" key="4">
    <source>
        <dbReference type="ARBA" id="ARBA00022840"/>
    </source>
</evidence>
<evidence type="ECO:0000256" key="3">
    <source>
        <dbReference type="ARBA" id="ARBA00022755"/>
    </source>
</evidence>
<dbReference type="SUPFAM" id="SSF56059">
    <property type="entry name" value="Glutathione synthetase ATP-binding domain-like"/>
    <property type="match status" value="1"/>
</dbReference>
<comment type="caution">
    <text evidence="7">The sequence shown here is derived from an EMBL/GenBank/DDBJ whole genome shotgun (WGS) entry which is preliminary data.</text>
</comment>